<accession>A0A917AE30</accession>
<sequence>MRIPVLFTACLLLAACDAPTRGFGGAEVSRHVVEGSSFTVHLKGDQAQAVRTNRQYAPRVGPLAGRAAMAMQQASGCRVRRIAGDAAVLVGALSCSAAAHPACEVDAVLVGRRGLRVPVRRTCP</sequence>
<evidence type="ECO:0000313" key="2">
    <source>
        <dbReference type="Proteomes" id="UP000612855"/>
    </source>
</evidence>
<dbReference type="EMBL" id="BMFJ01000002">
    <property type="protein sequence ID" value="GGE41851.1"/>
    <property type="molecule type" value="Genomic_DNA"/>
</dbReference>
<name>A0A917AE30_9RHOB</name>
<reference evidence="2" key="1">
    <citation type="journal article" date="2019" name="Int. J. Syst. Evol. Microbiol.">
        <title>The Global Catalogue of Microorganisms (GCM) 10K type strain sequencing project: providing services to taxonomists for standard genome sequencing and annotation.</title>
        <authorList>
            <consortium name="The Broad Institute Genomics Platform"/>
            <consortium name="The Broad Institute Genome Sequencing Center for Infectious Disease"/>
            <person name="Wu L."/>
            <person name="Ma J."/>
        </authorList>
    </citation>
    <scope>NUCLEOTIDE SEQUENCE [LARGE SCALE GENOMIC DNA]</scope>
    <source>
        <strain evidence="2">CGMCC 1.12664</strain>
    </source>
</reference>
<evidence type="ECO:0000313" key="1">
    <source>
        <dbReference type="EMBL" id="GGE41851.1"/>
    </source>
</evidence>
<evidence type="ECO:0008006" key="3">
    <source>
        <dbReference type="Google" id="ProtNLM"/>
    </source>
</evidence>
<proteinExistence type="predicted"/>
<dbReference type="Proteomes" id="UP000612855">
    <property type="component" value="Unassembled WGS sequence"/>
</dbReference>
<dbReference type="RefSeq" id="WP_188478809.1">
    <property type="nucleotide sequence ID" value="NZ_BMFJ01000002.1"/>
</dbReference>
<dbReference type="AlphaFoldDB" id="A0A917AE30"/>
<keyword evidence="2" id="KW-1185">Reference proteome</keyword>
<protein>
    <recommendedName>
        <fullName evidence="3">Lipoprotein</fullName>
    </recommendedName>
</protein>
<organism evidence="1 2">
    <name type="scientific">Primorskyibacter flagellatus</name>
    <dbReference type="NCBI Taxonomy" id="1387277"/>
    <lineage>
        <taxon>Bacteria</taxon>
        <taxon>Pseudomonadati</taxon>
        <taxon>Pseudomonadota</taxon>
        <taxon>Alphaproteobacteria</taxon>
        <taxon>Rhodobacterales</taxon>
        <taxon>Roseobacteraceae</taxon>
        <taxon>Primorskyibacter</taxon>
    </lineage>
</organism>
<gene>
    <name evidence="1" type="ORF">GCM10011360_31680</name>
</gene>
<comment type="caution">
    <text evidence="1">The sequence shown here is derived from an EMBL/GenBank/DDBJ whole genome shotgun (WGS) entry which is preliminary data.</text>
</comment>
<dbReference type="PROSITE" id="PS51257">
    <property type="entry name" value="PROKAR_LIPOPROTEIN"/>
    <property type="match status" value="1"/>
</dbReference>